<gene>
    <name evidence="2" type="ORF">TeGR_g229</name>
</gene>
<dbReference type="EMBL" id="BRYB01004178">
    <property type="protein sequence ID" value="GMI26885.1"/>
    <property type="molecule type" value="Genomic_DNA"/>
</dbReference>
<sequence>MSTLAVMLLLLLGQPAAGASRGLALPLLAALPAPCGAQLSQLLGALLGRTLQEAGRVPADLVASCPVATLDETSWYPTTQPFDTVTCAFVTTIQVNLGASPTFCFGDGESELLPNVCGSNNVLCDETLRTIEAKRIMLTECSTVCGFCENYPILWACTNDDYICENNGVNSGNTLDDNCGCDCSPFYTGLTCDEAVICSDSNTVCSNDGVRCHNTTSPIAVLDPIPPSGMEIIDNLSPTVSGNITGYAECACLEDRTPESPHPRIWIVPAVATDNFCEAPCAGGVVLSCTLASSPNPHDSLNSEVLVFSGAAPMSALRVTCPGTAYSVYSPSLTPAEAEPATDATFPATIEARRARWTALPLPASFSWSNQLDLFGFASREAWGGAEPGGVVGLVTFGGRLSVADVEYADLKRCHRYFQLPYRFPCTHPASNLDLAGSNLVSLHRLRLSTPACDAQREMAVAAMLSMRATLACADTDCSGNDGAGLFHGTVVMRSLLLDVNELILCGGRCEGATGFAELLQHVVDYGILLAGDLGMTQAMRAPFAFADG</sequence>
<evidence type="ECO:0000313" key="2">
    <source>
        <dbReference type="EMBL" id="GMI26885.1"/>
    </source>
</evidence>
<feature type="non-terminal residue" evidence="2">
    <location>
        <position position="549"/>
    </location>
</feature>
<proteinExistence type="predicted"/>
<evidence type="ECO:0000313" key="3">
    <source>
        <dbReference type="Proteomes" id="UP001165060"/>
    </source>
</evidence>
<feature type="signal peptide" evidence="1">
    <location>
        <begin position="1"/>
        <end position="19"/>
    </location>
</feature>
<comment type="caution">
    <text evidence="2">The sequence shown here is derived from an EMBL/GenBank/DDBJ whole genome shotgun (WGS) entry which is preliminary data.</text>
</comment>
<protein>
    <recommendedName>
        <fullName evidence="4">EGF-like domain-containing protein</fullName>
    </recommendedName>
</protein>
<feature type="chain" id="PRO_5045672866" description="EGF-like domain-containing protein" evidence="1">
    <location>
        <begin position="20"/>
        <end position="549"/>
    </location>
</feature>
<accession>A0ABQ6MJ82</accession>
<organism evidence="2 3">
    <name type="scientific">Tetraparma gracilis</name>
    <dbReference type="NCBI Taxonomy" id="2962635"/>
    <lineage>
        <taxon>Eukaryota</taxon>
        <taxon>Sar</taxon>
        <taxon>Stramenopiles</taxon>
        <taxon>Ochrophyta</taxon>
        <taxon>Bolidophyceae</taxon>
        <taxon>Parmales</taxon>
        <taxon>Triparmaceae</taxon>
        <taxon>Tetraparma</taxon>
    </lineage>
</organism>
<dbReference type="Proteomes" id="UP001165060">
    <property type="component" value="Unassembled WGS sequence"/>
</dbReference>
<evidence type="ECO:0008006" key="4">
    <source>
        <dbReference type="Google" id="ProtNLM"/>
    </source>
</evidence>
<keyword evidence="3" id="KW-1185">Reference proteome</keyword>
<evidence type="ECO:0000256" key="1">
    <source>
        <dbReference type="SAM" id="SignalP"/>
    </source>
</evidence>
<name>A0ABQ6MJ82_9STRA</name>
<keyword evidence="1" id="KW-0732">Signal</keyword>
<reference evidence="2 3" key="1">
    <citation type="journal article" date="2023" name="Commun. Biol.">
        <title>Genome analysis of Parmales, the sister group of diatoms, reveals the evolutionary specialization of diatoms from phago-mixotrophs to photoautotrophs.</title>
        <authorList>
            <person name="Ban H."/>
            <person name="Sato S."/>
            <person name="Yoshikawa S."/>
            <person name="Yamada K."/>
            <person name="Nakamura Y."/>
            <person name="Ichinomiya M."/>
            <person name="Sato N."/>
            <person name="Blanc-Mathieu R."/>
            <person name="Endo H."/>
            <person name="Kuwata A."/>
            <person name="Ogata H."/>
        </authorList>
    </citation>
    <scope>NUCLEOTIDE SEQUENCE [LARGE SCALE GENOMIC DNA]</scope>
</reference>